<dbReference type="RefSeq" id="WP_155682033.1">
    <property type="nucleotide sequence ID" value="NZ_WOAJ01000018.1"/>
</dbReference>
<reference evidence="2" key="1">
    <citation type="submission" date="2019-11" db="EMBL/GenBank/DDBJ databases">
        <title>Genomes of ocular Pseudomonas aeruginosa isolates.</title>
        <authorList>
            <person name="Khan M."/>
            <person name="Rice S.A."/>
            <person name="Willcox M.D.P."/>
            <person name="Stapleton F."/>
        </authorList>
    </citation>
    <scope>NUCLEOTIDE SEQUENCE</scope>
    <source>
        <strain evidence="2">PA206</strain>
    </source>
</reference>
<proteinExistence type="predicted"/>
<feature type="transmembrane region" description="Helical" evidence="1">
    <location>
        <begin position="49"/>
        <end position="68"/>
    </location>
</feature>
<name>A0A6A9K2D7_PSEAI</name>
<feature type="transmembrane region" description="Helical" evidence="1">
    <location>
        <begin position="24"/>
        <end position="43"/>
    </location>
</feature>
<dbReference type="EMBL" id="WOAJ01000018">
    <property type="protein sequence ID" value="MUI61805.1"/>
    <property type="molecule type" value="Genomic_DNA"/>
</dbReference>
<evidence type="ECO:0000313" key="2">
    <source>
        <dbReference type="EMBL" id="MUI61805.1"/>
    </source>
</evidence>
<accession>A0A6A9K2D7</accession>
<keyword evidence="1" id="KW-1133">Transmembrane helix</keyword>
<protein>
    <submittedName>
        <fullName evidence="2">Uncharacterized protein</fullName>
    </submittedName>
</protein>
<gene>
    <name evidence="2" type="ORF">GNQ20_28725</name>
</gene>
<keyword evidence="1" id="KW-0812">Transmembrane</keyword>
<organism evidence="2">
    <name type="scientific">Pseudomonas aeruginosa</name>
    <dbReference type="NCBI Taxonomy" id="287"/>
    <lineage>
        <taxon>Bacteria</taxon>
        <taxon>Pseudomonadati</taxon>
        <taxon>Pseudomonadota</taxon>
        <taxon>Gammaproteobacteria</taxon>
        <taxon>Pseudomonadales</taxon>
        <taxon>Pseudomonadaceae</taxon>
        <taxon>Pseudomonas</taxon>
    </lineage>
</organism>
<keyword evidence="1" id="KW-0472">Membrane</keyword>
<comment type="caution">
    <text evidence="2">The sequence shown here is derived from an EMBL/GenBank/DDBJ whole genome shotgun (WGS) entry which is preliminary data.</text>
</comment>
<dbReference type="AlphaFoldDB" id="A0A6A9K2D7"/>
<sequence>MNFAYRFSRSGFEYCGWKKFPKSAVIIVNCFSVIAGILIFAVMSSTPGGSLLGLVGAGGMGLTAIATINSKRFQKMHTEFFQVDFTWDEFDKISLYKSRHIIGLNHEWENLGQILPGIVNVFCRRKDFEERLAMIESLLPKPIPVVVEKFEVY</sequence>
<evidence type="ECO:0000256" key="1">
    <source>
        <dbReference type="SAM" id="Phobius"/>
    </source>
</evidence>